<organism evidence="3 4">
    <name type="scientific">Trichobilharzia regenti</name>
    <name type="common">Nasal bird schistosome</name>
    <dbReference type="NCBI Taxonomy" id="157069"/>
    <lineage>
        <taxon>Eukaryota</taxon>
        <taxon>Metazoa</taxon>
        <taxon>Spiralia</taxon>
        <taxon>Lophotrochozoa</taxon>
        <taxon>Platyhelminthes</taxon>
        <taxon>Trematoda</taxon>
        <taxon>Digenea</taxon>
        <taxon>Strigeidida</taxon>
        <taxon>Schistosomatoidea</taxon>
        <taxon>Schistosomatidae</taxon>
        <taxon>Trichobilharzia</taxon>
    </lineage>
</organism>
<dbReference type="AlphaFoldDB" id="A0AA85IS62"/>
<proteinExistence type="predicted"/>
<dbReference type="WBParaSite" id="TREG1_104460.1">
    <property type="protein sequence ID" value="TREG1_104460.1"/>
    <property type="gene ID" value="TREG1_104460"/>
</dbReference>
<reference evidence="4" key="2">
    <citation type="submission" date="2023-11" db="UniProtKB">
        <authorList>
            <consortium name="WormBaseParasite"/>
        </authorList>
    </citation>
    <scope>IDENTIFICATION</scope>
</reference>
<feature type="compositionally biased region" description="Polar residues" evidence="1">
    <location>
        <begin position="202"/>
        <end position="213"/>
    </location>
</feature>
<keyword evidence="2" id="KW-1133">Transmembrane helix</keyword>
<name>A0AA85IS62_TRIRE</name>
<evidence type="ECO:0000256" key="2">
    <source>
        <dbReference type="SAM" id="Phobius"/>
    </source>
</evidence>
<evidence type="ECO:0000313" key="4">
    <source>
        <dbReference type="WBParaSite" id="TREG1_104460.1"/>
    </source>
</evidence>
<protein>
    <submittedName>
        <fullName evidence="4">EGF-like domain-containing protein</fullName>
    </submittedName>
</protein>
<reference evidence="3" key="1">
    <citation type="submission" date="2022-06" db="EMBL/GenBank/DDBJ databases">
        <authorList>
            <person name="Berger JAMES D."/>
            <person name="Berger JAMES D."/>
        </authorList>
    </citation>
    <scope>NUCLEOTIDE SEQUENCE [LARGE SCALE GENOMIC DNA]</scope>
</reference>
<feature type="compositionally biased region" description="Polar residues" evidence="1">
    <location>
        <begin position="223"/>
        <end position="243"/>
    </location>
</feature>
<feature type="transmembrane region" description="Helical" evidence="2">
    <location>
        <begin position="153"/>
        <end position="176"/>
    </location>
</feature>
<feature type="region of interest" description="Disordered" evidence="1">
    <location>
        <begin position="202"/>
        <end position="246"/>
    </location>
</feature>
<keyword evidence="3" id="KW-1185">Reference proteome</keyword>
<accession>A0AA85IS62</accession>
<evidence type="ECO:0000256" key="1">
    <source>
        <dbReference type="SAM" id="MobiDB-lite"/>
    </source>
</evidence>
<evidence type="ECO:0000313" key="3">
    <source>
        <dbReference type="Proteomes" id="UP000050795"/>
    </source>
</evidence>
<keyword evidence="2" id="KW-0472">Membrane</keyword>
<sequence length="479" mass="53731">MHIARASAVQRSRKHTAFVCPPCDALEECEQIVCSSTLINGSFVPEYVIGCELACPFGEITCQKHEDGKITWSPVDPCSPLETTTQSSTLTFTPFILNSTLVSTDIPQINTTTYFNNFNQSITSTQSTSVEITSPDSEIYAEKYVGLTKAWTLFWLVPLILFITVPTLFFCCLVIHHLHKHRGKVKFPLSKKHIGDVMDSSDTWVERSQPQTHSKSKVRKSQYPKTKNNVNNSDESPNKSDGNTDYVDNCSTPKYSKFKSTKHSLRSAASPSLNRRLINWQDSGMHEFAVPPSPKSAAAINMSKTSLNHSPNNEINSSQTPLYFRDSSPHLISPTLSSSSRYPEELRSVSQCSMLLPKTSSHQATGLIYSDYQSHRGTTTTFNPQENHNQLAEFPSDKNHFDQTVAMINYEDGEDGNMDTCDQVSSIVLNSTVQQQNPSVFHHQSFNAFTDNEHPDGMYDSNYDDWTIGETTIQRIPRI</sequence>
<dbReference type="Proteomes" id="UP000050795">
    <property type="component" value="Unassembled WGS sequence"/>
</dbReference>
<keyword evidence="2" id="KW-0812">Transmembrane</keyword>